<organism evidence="2 3">
    <name type="scientific">Plectosphaerella plurivora</name>
    <dbReference type="NCBI Taxonomy" id="936078"/>
    <lineage>
        <taxon>Eukaryota</taxon>
        <taxon>Fungi</taxon>
        <taxon>Dikarya</taxon>
        <taxon>Ascomycota</taxon>
        <taxon>Pezizomycotina</taxon>
        <taxon>Sordariomycetes</taxon>
        <taxon>Hypocreomycetidae</taxon>
        <taxon>Glomerellales</taxon>
        <taxon>Plectosphaerellaceae</taxon>
        <taxon>Plectosphaerella</taxon>
    </lineage>
</organism>
<dbReference type="PANTHER" id="PTHR21310">
    <property type="entry name" value="AMINOGLYCOSIDE PHOSPHOTRANSFERASE-RELATED-RELATED"/>
    <property type="match status" value="1"/>
</dbReference>
<dbReference type="InterPro" id="IPR011009">
    <property type="entry name" value="Kinase-like_dom_sf"/>
</dbReference>
<sequence length="294" mass="33259">MTSTDHPIRFPINFVRNSVDFNYQMLTSQGAGDILREYIAEGRLPLSPDFKITTALWQPDASAKIFKVELNAKDAKAQRVPRTILMRVFAPLDAFVRTEAEVGILTYMNEKTALPVPKVYWFDSSTRNSRRLTWVLTSADPGVPLDALMNNDGARVIEWAAGRGNHPLTPEEKKFIRRQLENHREQLRQSEFEGVGSYFIDWYANEFFIAPLPRFTTSCNQIVPQDIDLFDESLSLDAQGDGEKRSRIMHGDLHAGQVMIDPCTLRITCYQGWSTAIIAPPAMLPGAPVLEEEI</sequence>
<dbReference type="AlphaFoldDB" id="A0A9P9A7W6"/>
<dbReference type="EMBL" id="JAGSXJ010000030">
    <property type="protein sequence ID" value="KAH6670269.1"/>
    <property type="molecule type" value="Genomic_DNA"/>
</dbReference>
<evidence type="ECO:0000313" key="2">
    <source>
        <dbReference type="EMBL" id="KAH6670269.1"/>
    </source>
</evidence>
<reference evidence="2" key="1">
    <citation type="journal article" date="2021" name="Nat. Commun.">
        <title>Genetic determinants of endophytism in the Arabidopsis root mycobiome.</title>
        <authorList>
            <person name="Mesny F."/>
            <person name="Miyauchi S."/>
            <person name="Thiergart T."/>
            <person name="Pickel B."/>
            <person name="Atanasova L."/>
            <person name="Karlsson M."/>
            <person name="Huettel B."/>
            <person name="Barry K.W."/>
            <person name="Haridas S."/>
            <person name="Chen C."/>
            <person name="Bauer D."/>
            <person name="Andreopoulos W."/>
            <person name="Pangilinan J."/>
            <person name="LaButti K."/>
            <person name="Riley R."/>
            <person name="Lipzen A."/>
            <person name="Clum A."/>
            <person name="Drula E."/>
            <person name="Henrissat B."/>
            <person name="Kohler A."/>
            <person name="Grigoriev I.V."/>
            <person name="Martin F.M."/>
            <person name="Hacquard S."/>
        </authorList>
    </citation>
    <scope>NUCLEOTIDE SEQUENCE</scope>
    <source>
        <strain evidence="2">MPI-SDFR-AT-0117</strain>
    </source>
</reference>
<feature type="domain" description="Aminoglycoside phosphotransferase" evidence="1">
    <location>
        <begin position="82"/>
        <end position="262"/>
    </location>
</feature>
<dbReference type="PANTHER" id="PTHR21310:SF13">
    <property type="entry name" value="AMINOGLYCOSIDE PHOSPHOTRANSFERASE DOMAIN-CONTAINING PROTEIN"/>
    <property type="match status" value="1"/>
</dbReference>
<comment type="caution">
    <text evidence="2">The sequence shown here is derived from an EMBL/GenBank/DDBJ whole genome shotgun (WGS) entry which is preliminary data.</text>
</comment>
<dbReference type="SUPFAM" id="SSF56112">
    <property type="entry name" value="Protein kinase-like (PK-like)"/>
    <property type="match status" value="1"/>
</dbReference>
<keyword evidence="3" id="KW-1185">Reference proteome</keyword>
<dbReference type="OrthoDB" id="5239298at2759"/>
<dbReference type="InterPro" id="IPR051678">
    <property type="entry name" value="AGP_Transferase"/>
</dbReference>
<evidence type="ECO:0000259" key="1">
    <source>
        <dbReference type="Pfam" id="PF01636"/>
    </source>
</evidence>
<dbReference type="Proteomes" id="UP000770015">
    <property type="component" value="Unassembled WGS sequence"/>
</dbReference>
<dbReference type="InterPro" id="IPR002575">
    <property type="entry name" value="Aminoglycoside_PTrfase"/>
</dbReference>
<proteinExistence type="predicted"/>
<gene>
    <name evidence="2" type="ORF">F5X68DRAFT_194522</name>
</gene>
<name>A0A9P9A7W6_9PEZI</name>
<evidence type="ECO:0000313" key="3">
    <source>
        <dbReference type="Proteomes" id="UP000770015"/>
    </source>
</evidence>
<dbReference type="Pfam" id="PF01636">
    <property type="entry name" value="APH"/>
    <property type="match status" value="1"/>
</dbReference>
<accession>A0A9P9A7W6</accession>
<protein>
    <recommendedName>
        <fullName evidence="1">Aminoglycoside phosphotransferase domain-containing protein</fullName>
    </recommendedName>
</protein>